<proteinExistence type="inferred from homology"/>
<accession>A0A2T2YAJ8</accession>
<protein>
    <submittedName>
        <fullName evidence="5">Transcriptional regulator</fullName>
    </submittedName>
</protein>
<sequence length="125" mass="14653">MKELTKAEEQVMQIIWELKKGFVKDFLEKLPEPKPAYNTVSTIVRLLEKKGFVGYIAYGKTHEYYPLVSKEQYSSYNLKNLVSGYFGGSFEKLVSFFAKEKNMDIRELEEMLKHVRKDLNDSPDE</sequence>
<dbReference type="Gene3D" id="1.10.10.10">
    <property type="entry name" value="Winged helix-like DNA-binding domain superfamily/Winged helix DNA-binding domain"/>
    <property type="match status" value="1"/>
</dbReference>
<dbReference type="InterPro" id="IPR036388">
    <property type="entry name" value="WH-like_DNA-bd_sf"/>
</dbReference>
<keyword evidence="2" id="KW-0805">Transcription regulation</keyword>
<dbReference type="InterPro" id="IPR005650">
    <property type="entry name" value="BlaI_family"/>
</dbReference>
<name>A0A2T2YAJ8_9BACT</name>
<dbReference type="EMBL" id="PYFT01000001">
    <property type="protein sequence ID" value="PSR52537.1"/>
    <property type="molecule type" value="Genomic_DNA"/>
</dbReference>
<organism evidence="5 6">
    <name type="scientific">Adhaeribacter arboris</name>
    <dbReference type="NCBI Taxonomy" id="2072846"/>
    <lineage>
        <taxon>Bacteria</taxon>
        <taxon>Pseudomonadati</taxon>
        <taxon>Bacteroidota</taxon>
        <taxon>Cytophagia</taxon>
        <taxon>Cytophagales</taxon>
        <taxon>Hymenobacteraceae</taxon>
        <taxon>Adhaeribacter</taxon>
    </lineage>
</organism>
<dbReference type="RefSeq" id="WP_106926255.1">
    <property type="nucleotide sequence ID" value="NZ_PYFT01000001.1"/>
</dbReference>
<comment type="similarity">
    <text evidence="1">Belongs to the BlaI transcriptional regulatory family.</text>
</comment>
<evidence type="ECO:0000313" key="6">
    <source>
        <dbReference type="Proteomes" id="UP000240357"/>
    </source>
</evidence>
<dbReference type="Pfam" id="PF03965">
    <property type="entry name" value="Penicillinase_R"/>
    <property type="match status" value="1"/>
</dbReference>
<reference evidence="5 6" key="1">
    <citation type="submission" date="2018-03" db="EMBL/GenBank/DDBJ databases">
        <title>Adhaeribacter sp. HMF7605 Genome sequencing and assembly.</title>
        <authorList>
            <person name="Kang H."/>
            <person name="Kang J."/>
            <person name="Cha I."/>
            <person name="Kim H."/>
            <person name="Joh K."/>
        </authorList>
    </citation>
    <scope>NUCLEOTIDE SEQUENCE [LARGE SCALE GENOMIC DNA]</scope>
    <source>
        <strain evidence="5 6">HMF7605</strain>
    </source>
</reference>
<dbReference type="GO" id="GO:0045892">
    <property type="term" value="P:negative regulation of DNA-templated transcription"/>
    <property type="evidence" value="ECO:0007669"/>
    <property type="project" value="InterPro"/>
</dbReference>
<dbReference type="PIRSF" id="PIRSF019455">
    <property type="entry name" value="CopR_AtkY"/>
    <property type="match status" value="1"/>
</dbReference>
<evidence type="ECO:0000256" key="4">
    <source>
        <dbReference type="ARBA" id="ARBA00023163"/>
    </source>
</evidence>
<comment type="caution">
    <text evidence="5">The sequence shown here is derived from an EMBL/GenBank/DDBJ whole genome shotgun (WGS) entry which is preliminary data.</text>
</comment>
<keyword evidence="6" id="KW-1185">Reference proteome</keyword>
<dbReference type="SUPFAM" id="SSF46785">
    <property type="entry name" value="Winged helix' DNA-binding domain"/>
    <property type="match status" value="1"/>
</dbReference>
<dbReference type="InterPro" id="IPR036390">
    <property type="entry name" value="WH_DNA-bd_sf"/>
</dbReference>
<evidence type="ECO:0000256" key="1">
    <source>
        <dbReference type="ARBA" id="ARBA00011046"/>
    </source>
</evidence>
<dbReference type="Proteomes" id="UP000240357">
    <property type="component" value="Unassembled WGS sequence"/>
</dbReference>
<keyword evidence="3" id="KW-0238">DNA-binding</keyword>
<dbReference type="Gene3D" id="1.10.4040.10">
    <property type="entry name" value="Penicillinase repressor domain"/>
    <property type="match status" value="1"/>
</dbReference>
<dbReference type="OrthoDB" id="1098508at2"/>
<evidence type="ECO:0000313" key="5">
    <source>
        <dbReference type="EMBL" id="PSR52537.1"/>
    </source>
</evidence>
<evidence type="ECO:0000256" key="2">
    <source>
        <dbReference type="ARBA" id="ARBA00023015"/>
    </source>
</evidence>
<dbReference type="AlphaFoldDB" id="A0A2T2YAJ8"/>
<keyword evidence="4" id="KW-0804">Transcription</keyword>
<gene>
    <name evidence="5" type="ORF">AHMF7605_02845</name>
</gene>
<dbReference type="GO" id="GO:0003677">
    <property type="term" value="F:DNA binding"/>
    <property type="evidence" value="ECO:0007669"/>
    <property type="project" value="UniProtKB-KW"/>
</dbReference>
<evidence type="ECO:0000256" key="3">
    <source>
        <dbReference type="ARBA" id="ARBA00023125"/>
    </source>
</evidence>